<dbReference type="GO" id="GO:0003700">
    <property type="term" value="F:DNA-binding transcription factor activity"/>
    <property type="evidence" value="ECO:0007669"/>
    <property type="project" value="InterPro"/>
</dbReference>
<dbReference type="AlphaFoldDB" id="A0A3M2L802"/>
<dbReference type="SMART" id="SM00342">
    <property type="entry name" value="HTH_ARAC"/>
    <property type="match status" value="1"/>
</dbReference>
<evidence type="ECO:0000256" key="1">
    <source>
        <dbReference type="ARBA" id="ARBA00023015"/>
    </source>
</evidence>
<dbReference type="InterPro" id="IPR018062">
    <property type="entry name" value="HTH_AraC-typ_CS"/>
</dbReference>
<dbReference type="Gene3D" id="1.10.10.60">
    <property type="entry name" value="Homeodomain-like"/>
    <property type="match status" value="1"/>
</dbReference>
<keyword evidence="2" id="KW-0238">DNA-binding</keyword>
<dbReference type="EMBL" id="RFFH01000009">
    <property type="protein sequence ID" value="RMI30678.1"/>
    <property type="molecule type" value="Genomic_DNA"/>
</dbReference>
<comment type="caution">
    <text evidence="5">The sequence shown here is derived from an EMBL/GenBank/DDBJ whole genome shotgun (WGS) entry which is preliminary data.</text>
</comment>
<dbReference type="InterPro" id="IPR020449">
    <property type="entry name" value="Tscrpt_reg_AraC-type_HTH"/>
</dbReference>
<dbReference type="PROSITE" id="PS00041">
    <property type="entry name" value="HTH_ARAC_FAMILY_1"/>
    <property type="match status" value="1"/>
</dbReference>
<protein>
    <submittedName>
        <fullName evidence="5">Helix-turn-helix domain-containing protein</fullName>
    </submittedName>
</protein>
<dbReference type="GO" id="GO:0043565">
    <property type="term" value="F:sequence-specific DNA binding"/>
    <property type="evidence" value="ECO:0007669"/>
    <property type="project" value="InterPro"/>
</dbReference>
<evidence type="ECO:0000259" key="4">
    <source>
        <dbReference type="PROSITE" id="PS01124"/>
    </source>
</evidence>
<evidence type="ECO:0000256" key="2">
    <source>
        <dbReference type="ARBA" id="ARBA00023125"/>
    </source>
</evidence>
<dbReference type="PRINTS" id="PR00032">
    <property type="entry name" value="HTHARAC"/>
</dbReference>
<proteinExistence type="predicted"/>
<dbReference type="PROSITE" id="PS01124">
    <property type="entry name" value="HTH_ARAC_FAMILY_2"/>
    <property type="match status" value="1"/>
</dbReference>
<dbReference type="InterPro" id="IPR050204">
    <property type="entry name" value="AraC_XylS_family_regulators"/>
</dbReference>
<evidence type="ECO:0000313" key="6">
    <source>
        <dbReference type="Proteomes" id="UP000279275"/>
    </source>
</evidence>
<evidence type="ECO:0000256" key="3">
    <source>
        <dbReference type="ARBA" id="ARBA00023163"/>
    </source>
</evidence>
<accession>A0A3M2L802</accession>
<dbReference type="PANTHER" id="PTHR46796">
    <property type="entry name" value="HTH-TYPE TRANSCRIPTIONAL ACTIVATOR RHAS-RELATED"/>
    <property type="match status" value="1"/>
</dbReference>
<reference evidence="5 6" key="1">
    <citation type="submission" date="2018-10" db="EMBL/GenBank/DDBJ databases">
        <title>Isolation from cow dung.</title>
        <authorList>
            <person name="Ling L."/>
        </authorList>
    </citation>
    <scope>NUCLEOTIDE SEQUENCE [LARGE SCALE GENOMIC DNA]</scope>
    <source>
        <strain evidence="5 6">NEAU-LL90</strain>
    </source>
</reference>
<keyword evidence="6" id="KW-1185">Reference proteome</keyword>
<keyword evidence="1" id="KW-0805">Transcription regulation</keyword>
<gene>
    <name evidence="5" type="ORF">EBN03_21765</name>
</gene>
<name>A0A3M2L802_9NOCA</name>
<dbReference type="PANTHER" id="PTHR46796:SF6">
    <property type="entry name" value="ARAC SUBFAMILY"/>
    <property type="match status" value="1"/>
</dbReference>
<dbReference type="Pfam" id="PF12833">
    <property type="entry name" value="HTH_18"/>
    <property type="match status" value="1"/>
</dbReference>
<organism evidence="5 6">
    <name type="scientific">Nocardia stercoris</name>
    <dbReference type="NCBI Taxonomy" id="2483361"/>
    <lineage>
        <taxon>Bacteria</taxon>
        <taxon>Bacillati</taxon>
        <taxon>Actinomycetota</taxon>
        <taxon>Actinomycetes</taxon>
        <taxon>Mycobacteriales</taxon>
        <taxon>Nocardiaceae</taxon>
        <taxon>Nocardia</taxon>
    </lineage>
</organism>
<feature type="domain" description="HTH araC/xylS-type" evidence="4">
    <location>
        <begin position="159"/>
        <end position="258"/>
    </location>
</feature>
<dbReference type="SUPFAM" id="SSF46689">
    <property type="entry name" value="Homeodomain-like"/>
    <property type="match status" value="1"/>
</dbReference>
<dbReference type="InterPro" id="IPR009057">
    <property type="entry name" value="Homeodomain-like_sf"/>
</dbReference>
<sequence length="289" mass="30995">MWPFGVVDLLRIPADPAHGDCADCPNEDHRPSVSIALQRNTTANRATPEHPLGVCTLIDPDRPADTTTGSVALVLRLPLERIDPHLRTPAVDAADLIDSPLHDVMASHMWQLAADAEKLSTDAGADAIGDACVELAAALLASAAGRANPNPAAPDSLLDRIRQFVRTEATDPDLSPATIATAHNLSVRSLYRLCAEAGISLRQWIIEERVAHAAALLTDRADLTVTAIAHASGFRDATHFTRRFRARYGATPAAWRHRHHTLATHPSSPRSPIVPHLATTSIYAAAQVV</sequence>
<dbReference type="InterPro" id="IPR018060">
    <property type="entry name" value="HTH_AraC"/>
</dbReference>
<evidence type="ECO:0000313" key="5">
    <source>
        <dbReference type="EMBL" id="RMI30678.1"/>
    </source>
</evidence>
<keyword evidence="3" id="KW-0804">Transcription</keyword>
<dbReference type="Proteomes" id="UP000279275">
    <property type="component" value="Unassembled WGS sequence"/>
</dbReference>